<feature type="transmembrane region" description="Helical" evidence="2">
    <location>
        <begin position="269"/>
        <end position="300"/>
    </location>
</feature>
<organism evidence="3 4">
    <name type="scientific">Carpediemonas membranifera</name>
    <dbReference type="NCBI Taxonomy" id="201153"/>
    <lineage>
        <taxon>Eukaryota</taxon>
        <taxon>Metamonada</taxon>
        <taxon>Carpediemonas-like organisms</taxon>
        <taxon>Carpediemonas</taxon>
    </lineage>
</organism>
<accession>A0A8J6AYF6</accession>
<dbReference type="EMBL" id="JAHDYR010000053">
    <property type="protein sequence ID" value="KAG9391488.1"/>
    <property type="molecule type" value="Genomic_DNA"/>
</dbReference>
<feature type="transmembrane region" description="Helical" evidence="2">
    <location>
        <begin position="176"/>
        <end position="197"/>
    </location>
</feature>
<dbReference type="AlphaFoldDB" id="A0A8J6AYF6"/>
<feature type="transmembrane region" description="Helical" evidence="2">
    <location>
        <begin position="139"/>
        <end position="164"/>
    </location>
</feature>
<dbReference type="Proteomes" id="UP000717585">
    <property type="component" value="Unassembled WGS sequence"/>
</dbReference>
<feature type="transmembrane region" description="Helical" evidence="2">
    <location>
        <begin position="306"/>
        <end position="329"/>
    </location>
</feature>
<keyword evidence="2" id="KW-0472">Membrane</keyword>
<evidence type="ECO:0000256" key="2">
    <source>
        <dbReference type="SAM" id="Phobius"/>
    </source>
</evidence>
<feature type="compositionally biased region" description="Basic and acidic residues" evidence="1">
    <location>
        <begin position="36"/>
        <end position="52"/>
    </location>
</feature>
<keyword evidence="2" id="KW-1133">Transmembrane helix</keyword>
<comment type="caution">
    <text evidence="3">The sequence shown here is derived from an EMBL/GenBank/DDBJ whole genome shotgun (WGS) entry which is preliminary data.</text>
</comment>
<feature type="region of interest" description="Disordered" evidence="1">
    <location>
        <begin position="1"/>
        <end position="61"/>
    </location>
</feature>
<reference evidence="3" key="1">
    <citation type="submission" date="2021-05" db="EMBL/GenBank/DDBJ databases">
        <title>A free-living protist that lacks canonical eukaryotic 1 DNA replication and segregation systems.</title>
        <authorList>
            <person name="Salas-Leiva D.E."/>
            <person name="Tromer E.C."/>
            <person name="Curtis B.A."/>
            <person name="Jerlstrom-Hultqvist J."/>
            <person name="Kolisko M."/>
            <person name="Yi Z."/>
            <person name="Salas-Leiva J.S."/>
            <person name="Gallot-Lavallee L."/>
            <person name="Kops G.J.P.L."/>
            <person name="Archibald J.M."/>
            <person name="Simpson A.G.B."/>
            <person name="Roger A.J."/>
        </authorList>
    </citation>
    <scope>NUCLEOTIDE SEQUENCE</scope>
    <source>
        <strain evidence="3">BICM</strain>
    </source>
</reference>
<feature type="transmembrane region" description="Helical" evidence="2">
    <location>
        <begin position="233"/>
        <end position="257"/>
    </location>
</feature>
<protein>
    <submittedName>
        <fullName evidence="3">Uncharacterized protein</fullName>
    </submittedName>
</protein>
<keyword evidence="2" id="KW-0812">Transmembrane</keyword>
<gene>
    <name evidence="3" type="ORF">J8273_6249</name>
</gene>
<evidence type="ECO:0000256" key="1">
    <source>
        <dbReference type="SAM" id="MobiDB-lite"/>
    </source>
</evidence>
<proteinExistence type="predicted"/>
<name>A0A8J6AYF6_9EUKA</name>
<evidence type="ECO:0000313" key="3">
    <source>
        <dbReference type="EMBL" id="KAG9391488.1"/>
    </source>
</evidence>
<evidence type="ECO:0000313" key="4">
    <source>
        <dbReference type="Proteomes" id="UP000717585"/>
    </source>
</evidence>
<sequence>MSEFHRDLESPHVSDTELTPSFPTHMQAHLPPARIPDTHHRPPRAPRSENIHERKRRLSDLSPVAFHRSPTPEVTVVGPQALRSPTSKTHVKMIASIQTLSVREMLRRYMPLPVLLLYLVPTAIMFGNSTLAYPALSMLLTPVIALALTRTLPGLVMIAAALAIQKPTRPPIKKMALVPVVFIALLATWAIGESIYFSLANSLHISPIRYPVETILRVSRGNLVLGSTEIPKALVPSLFIVLGLLTAIPVLGQGLLLRGAATRAHGATVVHVVLAWLYLNAVIVSPVGNLVTAALLTVVARRTRSAIVPTLAHVAVGATGLGAVVLVGMR</sequence>
<feature type="transmembrane region" description="Helical" evidence="2">
    <location>
        <begin position="112"/>
        <end position="133"/>
    </location>
</feature>
<keyword evidence="4" id="KW-1185">Reference proteome</keyword>
<feature type="compositionally biased region" description="Basic and acidic residues" evidence="1">
    <location>
        <begin position="1"/>
        <end position="15"/>
    </location>
</feature>